<sequence>MPRVESLHPDQQAVLQLVLRRGMAYEELAGALGMTPELVRERALDAVDGLAPDDVDGLEIEDRDRIADYLLGQSSASERQAVRELLESAAPARTWARLVSNELRPLAGDRLPVVPGDGEDVREAFAALDAKTVAQGKERRRRGAGSILLALAGALVLVVAVLYVTGVFDGDDDASDVASTPTTTTTAGSSDAELQAIAQSLRQQVNLRPPSGAKGSAARPKGVIQLTAQDGQLLALLQGSGFRPATSNRTYAVWLTGGPSSRRAIRLGWFSNGETDQSGQATAKTIDSKGRIAGTLLPLQVGKDIANQREVPIDPRQYSRIVIAEETSSTVGRANPGRTVVSGPLKQ</sequence>
<organism evidence="2 3">
    <name type="scientific">Patulibacter brassicae</name>
    <dbReference type="NCBI Taxonomy" id="1705717"/>
    <lineage>
        <taxon>Bacteria</taxon>
        <taxon>Bacillati</taxon>
        <taxon>Actinomycetota</taxon>
        <taxon>Thermoleophilia</taxon>
        <taxon>Solirubrobacterales</taxon>
        <taxon>Patulibacteraceae</taxon>
        <taxon>Patulibacter</taxon>
    </lineage>
</organism>
<reference evidence="2 3" key="1">
    <citation type="submission" date="2023-11" db="EMBL/GenBank/DDBJ databases">
        <authorList>
            <person name="Xu M."/>
            <person name="Jiang T."/>
        </authorList>
    </citation>
    <scope>NUCLEOTIDE SEQUENCE [LARGE SCALE GENOMIC DNA]</scope>
    <source>
        <strain evidence="2 3">SD</strain>
    </source>
</reference>
<dbReference type="Proteomes" id="UP001277761">
    <property type="component" value="Unassembled WGS sequence"/>
</dbReference>
<evidence type="ECO:0008006" key="4">
    <source>
        <dbReference type="Google" id="ProtNLM"/>
    </source>
</evidence>
<feature type="transmembrane region" description="Helical" evidence="1">
    <location>
        <begin position="147"/>
        <end position="168"/>
    </location>
</feature>
<protein>
    <recommendedName>
        <fullName evidence="4">RNA polymerase subunit sigma-70</fullName>
    </recommendedName>
</protein>
<evidence type="ECO:0000313" key="2">
    <source>
        <dbReference type="EMBL" id="MDX8150239.1"/>
    </source>
</evidence>
<gene>
    <name evidence="2" type="ORF">SK069_01410</name>
</gene>
<name>A0ABU4VEU3_9ACTN</name>
<dbReference type="EMBL" id="JAXAVX010000001">
    <property type="protein sequence ID" value="MDX8150239.1"/>
    <property type="molecule type" value="Genomic_DNA"/>
</dbReference>
<evidence type="ECO:0000313" key="3">
    <source>
        <dbReference type="Proteomes" id="UP001277761"/>
    </source>
</evidence>
<keyword evidence="1" id="KW-0812">Transmembrane</keyword>
<accession>A0ABU4VEU3</accession>
<proteinExistence type="predicted"/>
<keyword evidence="3" id="KW-1185">Reference proteome</keyword>
<dbReference type="InterPro" id="IPR013324">
    <property type="entry name" value="RNA_pol_sigma_r3/r4-like"/>
</dbReference>
<evidence type="ECO:0000256" key="1">
    <source>
        <dbReference type="SAM" id="Phobius"/>
    </source>
</evidence>
<keyword evidence="1" id="KW-0472">Membrane</keyword>
<comment type="caution">
    <text evidence="2">The sequence shown here is derived from an EMBL/GenBank/DDBJ whole genome shotgun (WGS) entry which is preliminary data.</text>
</comment>
<dbReference type="SUPFAM" id="SSF88659">
    <property type="entry name" value="Sigma3 and sigma4 domains of RNA polymerase sigma factors"/>
    <property type="match status" value="1"/>
</dbReference>
<dbReference type="RefSeq" id="WP_319952390.1">
    <property type="nucleotide sequence ID" value="NZ_JAXAVX010000001.1"/>
</dbReference>
<keyword evidence="1" id="KW-1133">Transmembrane helix</keyword>